<dbReference type="PANTHER" id="PTHR47470">
    <property type="entry name" value="CHOLESTEROL OXIDASE"/>
    <property type="match status" value="1"/>
</dbReference>
<evidence type="ECO:0000313" key="6">
    <source>
        <dbReference type="EMBL" id="TKK71845.1"/>
    </source>
</evidence>
<keyword evidence="3" id="KW-0285">Flavoprotein</keyword>
<dbReference type="SUPFAM" id="SSF53474">
    <property type="entry name" value="alpha/beta-Hydrolases"/>
    <property type="match status" value="1"/>
</dbReference>
<comment type="cofactor">
    <cofactor evidence="1">
        <name>FAD</name>
        <dbReference type="ChEBI" id="CHEBI:57692"/>
    </cofactor>
</comment>
<dbReference type="Proteomes" id="UP000305848">
    <property type="component" value="Unassembled WGS sequence"/>
</dbReference>
<accession>A0A4U3L902</accession>
<reference evidence="6 7" key="1">
    <citation type="submission" date="2019-05" db="EMBL/GenBank/DDBJ databases">
        <title>Panacibacter sp. strain 17mud1-8 Genome sequencing and assembly.</title>
        <authorList>
            <person name="Chhetri G."/>
        </authorList>
    </citation>
    <scope>NUCLEOTIDE SEQUENCE [LARGE SCALE GENOMIC DNA]</scope>
    <source>
        <strain evidence="6 7">17mud1-8</strain>
    </source>
</reference>
<organism evidence="6 7">
    <name type="scientific">Ilyomonas limi</name>
    <dbReference type="NCBI Taxonomy" id="2575867"/>
    <lineage>
        <taxon>Bacteria</taxon>
        <taxon>Pseudomonadati</taxon>
        <taxon>Bacteroidota</taxon>
        <taxon>Chitinophagia</taxon>
        <taxon>Chitinophagales</taxon>
        <taxon>Chitinophagaceae</taxon>
        <taxon>Ilyomonas</taxon>
    </lineage>
</organism>
<dbReference type="GO" id="GO:0016491">
    <property type="term" value="F:oxidoreductase activity"/>
    <property type="evidence" value="ECO:0007669"/>
    <property type="project" value="UniProtKB-KW"/>
</dbReference>
<evidence type="ECO:0000256" key="2">
    <source>
        <dbReference type="ARBA" id="ARBA00010790"/>
    </source>
</evidence>
<evidence type="ECO:0000256" key="4">
    <source>
        <dbReference type="ARBA" id="ARBA00022827"/>
    </source>
</evidence>
<dbReference type="Gene3D" id="3.40.50.1820">
    <property type="entry name" value="alpha/beta hydrolase"/>
    <property type="match status" value="1"/>
</dbReference>
<dbReference type="InterPro" id="IPR029058">
    <property type="entry name" value="AB_hydrolase_fold"/>
</dbReference>
<keyword evidence="7" id="KW-1185">Reference proteome</keyword>
<dbReference type="GO" id="GO:0016787">
    <property type="term" value="F:hydrolase activity"/>
    <property type="evidence" value="ECO:0007669"/>
    <property type="project" value="UniProtKB-KW"/>
</dbReference>
<protein>
    <submittedName>
        <fullName evidence="6">Alpha/beta hydrolase</fullName>
    </submittedName>
</protein>
<evidence type="ECO:0000256" key="5">
    <source>
        <dbReference type="ARBA" id="ARBA00023002"/>
    </source>
</evidence>
<evidence type="ECO:0000256" key="1">
    <source>
        <dbReference type="ARBA" id="ARBA00001974"/>
    </source>
</evidence>
<dbReference type="RefSeq" id="WP_137260085.1">
    <property type="nucleotide sequence ID" value="NZ_SZQL01000001.1"/>
</dbReference>
<keyword evidence="4" id="KW-0274">FAD</keyword>
<dbReference type="AlphaFoldDB" id="A0A4U3L902"/>
<dbReference type="PANTHER" id="PTHR47470:SF1">
    <property type="entry name" value="FAD-DEPENDENT OXIDOREDUCTASE 2 FAD BINDING DOMAIN-CONTAINING PROTEIN"/>
    <property type="match status" value="1"/>
</dbReference>
<sequence length="333" mass="37574">MFEEYPFKANDGFQCKLLRVADAASATKGPVMLVHGAGVRGNIFNPPNETNLVQMLQQAGYDVWLENWRGSIVCPKNEWDLDVVAENDHPAAVKEICRITGAQSIKAVIHCQGSTSFMISAVRGLVPEVDTIVSNAVSLHPVVPDYSKFKLNYFLPLIKPLTHYLNPHWGDDAPDFVSKFFRTVVQLTHRENDTTVGKMVSFTYGAGFPALWELNNLTATTKQWIRNEFGNVPISFFEHIRKCVDNGVLVSKDGKTNYAATAPKTAARFVFLTGTLNKCFRSLSQQNTYQYFDALRPHYHQFYEYPTYSHLDIFLGKNAHKDIFPTIINELNA</sequence>
<gene>
    <name evidence="6" type="ORF">FC093_02165</name>
</gene>
<keyword evidence="5" id="KW-0560">Oxidoreductase</keyword>
<evidence type="ECO:0000313" key="7">
    <source>
        <dbReference type="Proteomes" id="UP000305848"/>
    </source>
</evidence>
<comment type="similarity">
    <text evidence="2">Belongs to the GMC oxidoreductase family.</text>
</comment>
<dbReference type="EMBL" id="SZQL01000001">
    <property type="protein sequence ID" value="TKK71845.1"/>
    <property type="molecule type" value="Genomic_DNA"/>
</dbReference>
<proteinExistence type="inferred from homology"/>
<comment type="caution">
    <text evidence="6">The sequence shown here is derived from an EMBL/GenBank/DDBJ whole genome shotgun (WGS) entry which is preliminary data.</text>
</comment>
<dbReference type="OrthoDB" id="9787779at2"/>
<keyword evidence="6" id="KW-0378">Hydrolase</keyword>
<evidence type="ECO:0000256" key="3">
    <source>
        <dbReference type="ARBA" id="ARBA00022630"/>
    </source>
</evidence>
<name>A0A4U3L902_9BACT</name>
<dbReference type="InterPro" id="IPR052542">
    <property type="entry name" value="Cholesterol_Oxidase"/>
</dbReference>